<reference evidence="2" key="1">
    <citation type="submission" date="2019-03" db="EMBL/GenBank/DDBJ databases">
        <authorList>
            <person name="Mank J."/>
            <person name="Almeida P."/>
        </authorList>
    </citation>
    <scope>NUCLEOTIDE SEQUENCE</scope>
    <source>
        <strain evidence="2">78183</strain>
    </source>
</reference>
<sequence length="83" mass="8809">MVIRIVSCHNQHLERGVACNNVRPNDGSGPELYRQLYALPNGTSKLRAVSARPGPYSSVSVLTPRSPPSTVAVGGLHPQCSSV</sequence>
<dbReference type="AlphaFoldDB" id="A0A6N2JWS5"/>
<gene>
    <name evidence="2" type="ORF">SVIM_LOCUS3217</name>
</gene>
<feature type="region of interest" description="Disordered" evidence="1">
    <location>
        <begin position="59"/>
        <end position="83"/>
    </location>
</feature>
<evidence type="ECO:0000313" key="2">
    <source>
        <dbReference type="EMBL" id="VFU20140.1"/>
    </source>
</evidence>
<accession>A0A6N2JWS5</accession>
<name>A0A6N2JWS5_SALVM</name>
<evidence type="ECO:0000256" key="1">
    <source>
        <dbReference type="SAM" id="MobiDB-lite"/>
    </source>
</evidence>
<dbReference type="EMBL" id="CAADRP010000001">
    <property type="protein sequence ID" value="VFU20140.1"/>
    <property type="molecule type" value="Genomic_DNA"/>
</dbReference>
<organism evidence="2">
    <name type="scientific">Salix viminalis</name>
    <name type="common">Common osier</name>
    <name type="synonym">Basket willow</name>
    <dbReference type="NCBI Taxonomy" id="40686"/>
    <lineage>
        <taxon>Eukaryota</taxon>
        <taxon>Viridiplantae</taxon>
        <taxon>Streptophyta</taxon>
        <taxon>Embryophyta</taxon>
        <taxon>Tracheophyta</taxon>
        <taxon>Spermatophyta</taxon>
        <taxon>Magnoliopsida</taxon>
        <taxon>eudicotyledons</taxon>
        <taxon>Gunneridae</taxon>
        <taxon>Pentapetalae</taxon>
        <taxon>rosids</taxon>
        <taxon>fabids</taxon>
        <taxon>Malpighiales</taxon>
        <taxon>Salicaceae</taxon>
        <taxon>Saliceae</taxon>
        <taxon>Salix</taxon>
    </lineage>
</organism>
<protein>
    <submittedName>
        <fullName evidence="2">Uncharacterized protein</fullName>
    </submittedName>
</protein>
<proteinExistence type="predicted"/>